<comment type="caution">
    <text evidence="1">The sequence shown here is derived from an EMBL/GenBank/DDBJ whole genome shotgun (WGS) entry which is preliminary data.</text>
</comment>
<protein>
    <submittedName>
        <fullName evidence="1">Uncharacterized protein</fullName>
    </submittedName>
</protein>
<gene>
    <name evidence="1" type="ORF">BK699_23320</name>
</gene>
<evidence type="ECO:0000313" key="1">
    <source>
        <dbReference type="EMBL" id="OTW46156.1"/>
    </source>
</evidence>
<sequence>MSKSILLLLIRKKVLLFPTGPFLKWQRVTLTLLFSYIIHEKDRCVYNKKFQYNYSNIVFKNKKV</sequence>
<dbReference type="EMBL" id="NFCF01000091">
    <property type="protein sequence ID" value="OTW46156.1"/>
    <property type="molecule type" value="Genomic_DNA"/>
</dbReference>
<reference evidence="1 2" key="1">
    <citation type="submission" date="2016-10" db="EMBL/GenBank/DDBJ databases">
        <title>Comparative genomics of Bacillus thuringiensis reveals a path to pathogens against multiple invertebrate hosts.</title>
        <authorList>
            <person name="Zheng J."/>
            <person name="Gao Q."/>
            <person name="Liu H."/>
            <person name="Peng D."/>
            <person name="Ruan L."/>
            <person name="Sun M."/>
        </authorList>
    </citation>
    <scope>NUCLEOTIDE SEQUENCE [LARGE SCALE GENOMIC DNA]</scope>
    <source>
        <strain evidence="1">BGSC 4AC1</strain>
    </source>
</reference>
<dbReference type="Proteomes" id="UP000195152">
    <property type="component" value="Unassembled WGS sequence"/>
</dbReference>
<evidence type="ECO:0000313" key="2">
    <source>
        <dbReference type="Proteomes" id="UP000195152"/>
    </source>
</evidence>
<organism evidence="1 2">
    <name type="scientific">Bacillus thuringiensis serovar mexicanensis</name>
    <dbReference type="NCBI Taxonomy" id="180868"/>
    <lineage>
        <taxon>Bacteria</taxon>
        <taxon>Bacillati</taxon>
        <taxon>Bacillota</taxon>
        <taxon>Bacilli</taxon>
        <taxon>Bacillales</taxon>
        <taxon>Bacillaceae</taxon>
        <taxon>Bacillus</taxon>
        <taxon>Bacillus cereus group</taxon>
    </lineage>
</organism>
<name>A0A242W3Y5_BACTU</name>
<dbReference type="AlphaFoldDB" id="A0A242W3Y5"/>
<proteinExistence type="predicted"/>
<accession>A0A242W3Y5</accession>